<keyword evidence="4" id="KW-1185">Reference proteome</keyword>
<feature type="transmembrane region" description="Helical" evidence="2">
    <location>
        <begin position="166"/>
        <end position="187"/>
    </location>
</feature>
<name>A0A3M0IFG4_9ACTN</name>
<keyword evidence="2" id="KW-0472">Membrane</keyword>
<feature type="transmembrane region" description="Helical" evidence="2">
    <location>
        <begin position="135"/>
        <end position="154"/>
    </location>
</feature>
<accession>A0A3M0IFG4</accession>
<reference evidence="3 4" key="1">
    <citation type="submission" date="2017-11" db="EMBL/GenBank/DDBJ databases">
        <title>Draft genome of actinobacteria isolated from guarana (Paullinia cupana (Mart.) Ducke.</title>
        <authorList>
            <person name="Siqueira K.A."/>
            <person name="Liotti R.G."/>
            <person name="Mendes T.A.O."/>
            <person name="Soares M.A."/>
        </authorList>
    </citation>
    <scope>NUCLEOTIDE SEQUENCE [LARGE SCALE GENOMIC DNA]</scope>
    <source>
        <strain evidence="3 4">193</strain>
    </source>
</reference>
<keyword evidence="2" id="KW-1133">Transmembrane helix</keyword>
<feature type="transmembrane region" description="Helical" evidence="2">
    <location>
        <begin position="270"/>
        <end position="289"/>
    </location>
</feature>
<dbReference type="AlphaFoldDB" id="A0A3M0IFG4"/>
<comment type="caution">
    <text evidence="3">The sequence shown here is derived from an EMBL/GenBank/DDBJ whole genome shotgun (WGS) entry which is preliminary data.</text>
</comment>
<feature type="transmembrane region" description="Helical" evidence="2">
    <location>
        <begin position="96"/>
        <end position="115"/>
    </location>
</feature>
<dbReference type="OrthoDB" id="3742900at2"/>
<feature type="transmembrane region" description="Helical" evidence="2">
    <location>
        <begin position="67"/>
        <end position="84"/>
    </location>
</feature>
<evidence type="ECO:0008006" key="5">
    <source>
        <dbReference type="Google" id="ProtNLM"/>
    </source>
</evidence>
<feature type="region of interest" description="Disordered" evidence="1">
    <location>
        <begin position="488"/>
        <end position="522"/>
    </location>
</feature>
<evidence type="ECO:0000313" key="4">
    <source>
        <dbReference type="Proteomes" id="UP000270471"/>
    </source>
</evidence>
<proteinExistence type="predicted"/>
<dbReference type="Proteomes" id="UP000270471">
    <property type="component" value="Unassembled WGS sequence"/>
</dbReference>
<feature type="transmembrane region" description="Helical" evidence="2">
    <location>
        <begin position="333"/>
        <end position="353"/>
    </location>
</feature>
<dbReference type="Pfam" id="PF19877">
    <property type="entry name" value="DUF6350"/>
    <property type="match status" value="1"/>
</dbReference>
<feature type="transmembrane region" description="Helical" evidence="2">
    <location>
        <begin position="384"/>
        <end position="405"/>
    </location>
</feature>
<keyword evidence="2" id="KW-0812">Transmembrane</keyword>
<gene>
    <name evidence="3" type="ORF">CTZ28_02555</name>
</gene>
<evidence type="ECO:0000313" key="3">
    <source>
        <dbReference type="EMBL" id="RMB87847.1"/>
    </source>
</evidence>
<evidence type="ECO:0000256" key="1">
    <source>
        <dbReference type="SAM" id="MobiDB-lite"/>
    </source>
</evidence>
<sequence length="537" mass="54011">MAVVTQMTVRRPSLSFLLSRLRDRSPGWGASLVGGAVAAGLGLGSSAVLVMTLWISSPYPDSGPGSGLHVAATLWLLAHGVELVRTDTLSGAPAPMGITPLLLLLLPVWLLYRAARDAVDAPEDSDGPPPVAARTAWSGVVLGYLAVAGLATLYARGGELRPEWSWVAVCVPLIAAGAAGVGVWTAYGRPMGPVRGRPALWPERLRRSVPAAGPDSGPGSGLGTAARAAGAGTAVLVGGGALLFVASLAVHGGAAHESFLHLTDGWSGRFAVLLLCVGLVPNAAVWSAAYGLGPGFVLGTGHVVSPLSSDPAPLLPPFPLLAAVPDAGAGGPFHWAAGVVPVAAGLAVARFTVAGAVGRRDARPDPGAGEGAVAREAGRSAWSAARTAGVVVLAAGMCAAVVAMLAEAAGGPLGTSALARFGPVWWQAGGAAGAWIVVVGVPVALLVRAWRLGVRRLRAWLSRGRSARGEGTPAGKPEPKAVAVRVAPAAERGGGATGSDAYDLLPADDPGTSAWHDDASREARWTALREAAPPDKP</sequence>
<organism evidence="3 4">
    <name type="scientific">Streptomyces shenzhenensis</name>
    <dbReference type="NCBI Taxonomy" id="943815"/>
    <lineage>
        <taxon>Bacteria</taxon>
        <taxon>Bacillati</taxon>
        <taxon>Actinomycetota</taxon>
        <taxon>Actinomycetes</taxon>
        <taxon>Kitasatosporales</taxon>
        <taxon>Streptomycetaceae</taxon>
        <taxon>Streptomyces</taxon>
    </lineage>
</organism>
<evidence type="ECO:0000256" key="2">
    <source>
        <dbReference type="SAM" id="Phobius"/>
    </source>
</evidence>
<feature type="transmembrane region" description="Helical" evidence="2">
    <location>
        <begin position="425"/>
        <end position="447"/>
    </location>
</feature>
<dbReference type="RefSeq" id="WP_121887515.1">
    <property type="nucleotide sequence ID" value="NZ_PENI01000001.1"/>
</dbReference>
<dbReference type="InterPro" id="IPR045931">
    <property type="entry name" value="DUF6350"/>
</dbReference>
<dbReference type="EMBL" id="PENI01000001">
    <property type="protein sequence ID" value="RMB87847.1"/>
    <property type="molecule type" value="Genomic_DNA"/>
</dbReference>
<feature type="transmembrane region" description="Helical" evidence="2">
    <location>
        <begin position="228"/>
        <end position="250"/>
    </location>
</feature>
<feature type="transmembrane region" description="Helical" evidence="2">
    <location>
        <begin position="28"/>
        <end position="55"/>
    </location>
</feature>
<protein>
    <recommendedName>
        <fullName evidence="5">Integral membrane protein</fullName>
    </recommendedName>
</protein>